<keyword evidence="1" id="KW-0472">Membrane</keyword>
<keyword evidence="1" id="KW-0812">Transmembrane</keyword>
<evidence type="ECO:0000313" key="2">
    <source>
        <dbReference type="EMBL" id="VAX09703.1"/>
    </source>
</evidence>
<organism evidence="2">
    <name type="scientific">hydrothermal vent metagenome</name>
    <dbReference type="NCBI Taxonomy" id="652676"/>
    <lineage>
        <taxon>unclassified sequences</taxon>
        <taxon>metagenomes</taxon>
        <taxon>ecological metagenomes</taxon>
    </lineage>
</organism>
<feature type="transmembrane region" description="Helical" evidence="1">
    <location>
        <begin position="46"/>
        <end position="68"/>
    </location>
</feature>
<accession>A0A3B1BCI6</accession>
<dbReference type="AlphaFoldDB" id="A0A3B1BCI6"/>
<evidence type="ECO:0000256" key="1">
    <source>
        <dbReference type="SAM" id="Phobius"/>
    </source>
</evidence>
<dbReference type="EMBL" id="UOFX01000056">
    <property type="protein sequence ID" value="VAX09703.1"/>
    <property type="molecule type" value="Genomic_DNA"/>
</dbReference>
<proteinExistence type="predicted"/>
<feature type="transmembrane region" description="Helical" evidence="1">
    <location>
        <begin position="12"/>
        <end position="34"/>
    </location>
</feature>
<feature type="transmembrane region" description="Helical" evidence="1">
    <location>
        <begin position="95"/>
        <end position="115"/>
    </location>
</feature>
<gene>
    <name evidence="2" type="ORF">MNBD_GAMMA26-1167</name>
</gene>
<reference evidence="2" key="1">
    <citation type="submission" date="2018-06" db="EMBL/GenBank/DDBJ databases">
        <authorList>
            <person name="Zhirakovskaya E."/>
        </authorList>
    </citation>
    <scope>NUCLEOTIDE SEQUENCE</scope>
</reference>
<protein>
    <submittedName>
        <fullName evidence="2">Uncharacterized protein</fullName>
    </submittedName>
</protein>
<name>A0A3B1BCI6_9ZZZZ</name>
<sequence length="266" mass="30568">MNLKKIVDLTNRVAYFSVALLAYWVFVFVVITVFDLKVFRENITQAFYMSILGIFALLGGAIILNIMLNMTRISGCMEAKESSNTATHGTKKRNIVLAIGIFPVIVALLFLGDYASSLKKKEHLVGAAEYLASENKESIKLLINYEFEETYIEKTADVLKILTQVEKKFPDIRVVVQDSVGDNNVFLFFGKWHNSKDEKIFKKEDYIFPASQEDREYLKRVFSSSYSEIKFSAHDGKYELYFPIREHGRVIVLYLTDRQRYGKLGS</sequence>
<keyword evidence="1" id="KW-1133">Transmembrane helix</keyword>